<reference evidence="1 2" key="1">
    <citation type="submission" date="2021-02" db="EMBL/GenBank/DDBJ databases">
        <authorList>
            <person name="Han P."/>
        </authorList>
    </citation>
    <scope>NUCLEOTIDE SEQUENCE [LARGE SCALE GENOMIC DNA]</scope>
    <source>
        <strain evidence="1">Candidatus Nitrospira sp. ZN2</strain>
    </source>
</reference>
<gene>
    <name evidence="1" type="ORF">NSPZN2_100455</name>
</gene>
<keyword evidence="2" id="KW-1185">Reference proteome</keyword>
<proteinExistence type="predicted"/>
<protein>
    <recommendedName>
        <fullName evidence="3">Transposase</fullName>
    </recommendedName>
</protein>
<dbReference type="EMBL" id="CAJNBJ010000002">
    <property type="protein sequence ID" value="CAE6733096.1"/>
    <property type="molecule type" value="Genomic_DNA"/>
</dbReference>
<evidence type="ECO:0000313" key="2">
    <source>
        <dbReference type="Proteomes" id="UP000675880"/>
    </source>
</evidence>
<organism evidence="1 2">
    <name type="scientific">Nitrospira defluvii</name>
    <dbReference type="NCBI Taxonomy" id="330214"/>
    <lineage>
        <taxon>Bacteria</taxon>
        <taxon>Pseudomonadati</taxon>
        <taxon>Nitrospirota</taxon>
        <taxon>Nitrospiria</taxon>
        <taxon>Nitrospirales</taxon>
        <taxon>Nitrospiraceae</taxon>
        <taxon>Nitrospira</taxon>
    </lineage>
</organism>
<accession>A0ABM8R4W0</accession>
<sequence length="60" mass="6776">MVAYMLVAHKASFRLYDPVQDLKVERQSSLETDCLHSSRATRWGTMVKPALTGAWPPLTN</sequence>
<dbReference type="Proteomes" id="UP000675880">
    <property type="component" value="Unassembled WGS sequence"/>
</dbReference>
<evidence type="ECO:0000313" key="1">
    <source>
        <dbReference type="EMBL" id="CAE6733096.1"/>
    </source>
</evidence>
<comment type="caution">
    <text evidence="1">The sequence shown here is derived from an EMBL/GenBank/DDBJ whole genome shotgun (WGS) entry which is preliminary data.</text>
</comment>
<name>A0ABM8R4W0_9BACT</name>
<evidence type="ECO:0008006" key="3">
    <source>
        <dbReference type="Google" id="ProtNLM"/>
    </source>
</evidence>